<comment type="subcellular location">
    <subcellularLocation>
        <location evidence="1">Mitochondrion inner membrane</location>
        <topology evidence="1">Multi-pass membrane protein</topology>
    </subcellularLocation>
</comment>
<dbReference type="InterPro" id="IPR018495">
    <property type="entry name" value="Succ_DH_cyt_bsu_CS"/>
</dbReference>
<comment type="similarity">
    <text evidence="2">Belongs to the cytochrome b560 family.</text>
</comment>
<evidence type="ECO:0000313" key="14">
    <source>
        <dbReference type="Proteomes" id="UP000190312"/>
    </source>
</evidence>
<keyword evidence="4 12" id="KW-0812">Transmembrane</keyword>
<evidence type="ECO:0000313" key="13">
    <source>
        <dbReference type="EMBL" id="OOO08389.1"/>
    </source>
</evidence>
<dbReference type="Pfam" id="PF01127">
    <property type="entry name" value="Sdh_cyt"/>
    <property type="match status" value="1"/>
</dbReference>
<dbReference type="EMBL" id="MKZY01000005">
    <property type="protein sequence ID" value="OOO08389.1"/>
    <property type="molecule type" value="Genomic_DNA"/>
</dbReference>
<protein>
    <submittedName>
        <fullName evidence="13">Succinate dehydrogenase, cytochrome b556 subunit</fullName>
    </submittedName>
</protein>
<accession>A0A1S9DH57</accession>
<dbReference type="eggNOG" id="KOG0449">
    <property type="taxonomic scope" value="Eukaryota"/>
</dbReference>
<gene>
    <name evidence="13" type="ORF">OAory_01096850</name>
</gene>
<dbReference type="NCBIfam" id="TIGR02970">
    <property type="entry name" value="succ_dehyd_cytB"/>
    <property type="match status" value="1"/>
</dbReference>
<evidence type="ECO:0000256" key="8">
    <source>
        <dbReference type="ARBA" id="ARBA00022989"/>
    </source>
</evidence>
<dbReference type="PROSITE" id="PS01001">
    <property type="entry name" value="SDH_CYT_2"/>
    <property type="match status" value="1"/>
</dbReference>
<evidence type="ECO:0000256" key="9">
    <source>
        <dbReference type="ARBA" id="ARBA00023004"/>
    </source>
</evidence>
<name>A0A1S9DH57_ASPOZ</name>
<comment type="caution">
    <text evidence="13">The sequence shown here is derived from an EMBL/GenBank/DDBJ whole genome shotgun (WGS) entry which is preliminary data.</text>
</comment>
<keyword evidence="8 12" id="KW-1133">Transmembrane helix</keyword>
<keyword evidence="5" id="KW-0479">Metal-binding</keyword>
<evidence type="ECO:0000256" key="5">
    <source>
        <dbReference type="ARBA" id="ARBA00022723"/>
    </source>
</evidence>
<keyword evidence="7" id="KW-0809">Transit peptide</keyword>
<keyword evidence="11 12" id="KW-0472">Membrane</keyword>
<dbReference type="InterPro" id="IPR000701">
    <property type="entry name" value="SuccDH_FuR_B_TM-su"/>
</dbReference>
<evidence type="ECO:0000256" key="1">
    <source>
        <dbReference type="ARBA" id="ARBA00004448"/>
    </source>
</evidence>
<keyword evidence="3" id="KW-0349">Heme</keyword>
<keyword evidence="6" id="KW-0999">Mitochondrion inner membrane</keyword>
<dbReference type="Gene3D" id="1.20.1300.10">
    <property type="entry name" value="Fumarate reductase/succinate dehydrogenase, transmembrane subunit"/>
    <property type="match status" value="1"/>
</dbReference>
<feature type="transmembrane region" description="Helical" evidence="12">
    <location>
        <begin position="158"/>
        <end position="179"/>
    </location>
</feature>
<dbReference type="GO" id="GO:0009055">
    <property type="term" value="F:electron transfer activity"/>
    <property type="evidence" value="ECO:0007669"/>
    <property type="project" value="InterPro"/>
</dbReference>
<evidence type="ECO:0000256" key="6">
    <source>
        <dbReference type="ARBA" id="ARBA00022792"/>
    </source>
</evidence>
<sequence>MNENPESPEVVRPVIPKRYESREFEASFFLDDDDGYLSGYQLCTVERVLKTHHDFSEGCSAIAAAACRPAALCHALVFDELRNPRCCRYGTFYADQSLLWRFRMGCYVMEVRFYQAQAATTSNTSDPTKILAQQRLNRPVSPHLSIYRPQITWIGSSFHRITGFALSGSLYLYATAYLASPLLGWHLESASVAAAFAALPIVAKVLLKGFMALPFTYHCFNGVRHLVWDLGRGITNQQVIKSGWTVVGLSVLSALALAFL</sequence>
<dbReference type="OrthoDB" id="588261at2759"/>
<evidence type="ECO:0000256" key="3">
    <source>
        <dbReference type="ARBA" id="ARBA00022617"/>
    </source>
</evidence>
<dbReference type="GO" id="GO:0006121">
    <property type="term" value="P:mitochondrial electron transport, succinate to ubiquinone"/>
    <property type="evidence" value="ECO:0007669"/>
    <property type="project" value="TreeGrafter"/>
</dbReference>
<reference evidence="13 14" key="1">
    <citation type="submission" date="2016-10" db="EMBL/GenBank/DDBJ databases">
        <title>Genome sequencing of Aspergillus oryzae BCC7051.</title>
        <authorList>
            <person name="Thammarongtham C."/>
            <person name="Vorapreeda T."/>
            <person name="Nookaew I."/>
            <person name="Srisuk T."/>
            <person name="Land M."/>
            <person name="Jeennor S."/>
            <person name="Laoteng K."/>
        </authorList>
    </citation>
    <scope>NUCLEOTIDE SEQUENCE [LARGE SCALE GENOMIC DNA]</scope>
    <source>
        <strain evidence="13 14">BCC7051</strain>
    </source>
</reference>
<evidence type="ECO:0000256" key="2">
    <source>
        <dbReference type="ARBA" id="ARBA00007244"/>
    </source>
</evidence>
<keyword evidence="10" id="KW-0496">Mitochondrion</keyword>
<dbReference type="SUPFAM" id="SSF81343">
    <property type="entry name" value="Fumarate reductase respiratory complex transmembrane subunits"/>
    <property type="match status" value="1"/>
</dbReference>
<dbReference type="PROSITE" id="PS01000">
    <property type="entry name" value="SDH_CYT_1"/>
    <property type="match status" value="1"/>
</dbReference>
<dbReference type="AlphaFoldDB" id="A0A1S9DH57"/>
<dbReference type="PANTHER" id="PTHR10978:SF5">
    <property type="entry name" value="SUCCINATE DEHYDROGENASE CYTOCHROME B560 SUBUNIT, MITOCHONDRIAL"/>
    <property type="match status" value="1"/>
</dbReference>
<dbReference type="GO" id="GO:0046872">
    <property type="term" value="F:metal ion binding"/>
    <property type="evidence" value="ECO:0007669"/>
    <property type="project" value="UniProtKB-KW"/>
</dbReference>
<feature type="transmembrane region" description="Helical" evidence="12">
    <location>
        <begin position="242"/>
        <end position="259"/>
    </location>
</feature>
<evidence type="ECO:0000256" key="11">
    <source>
        <dbReference type="ARBA" id="ARBA00023136"/>
    </source>
</evidence>
<dbReference type="FunFam" id="1.20.1300.10:FF:000008">
    <property type="entry name" value="Succinate dehydrogenase cytochrome b560 subunit"/>
    <property type="match status" value="1"/>
</dbReference>
<feature type="transmembrane region" description="Helical" evidence="12">
    <location>
        <begin position="185"/>
        <end position="207"/>
    </location>
</feature>
<dbReference type="InterPro" id="IPR034804">
    <property type="entry name" value="SQR/QFR_C/D"/>
</dbReference>
<dbReference type="PANTHER" id="PTHR10978">
    <property type="entry name" value="SUCCINATE DEHYDROGENASE CYTOCHROME B560 SUBUNIT"/>
    <property type="match status" value="1"/>
</dbReference>
<evidence type="ECO:0000256" key="10">
    <source>
        <dbReference type="ARBA" id="ARBA00023128"/>
    </source>
</evidence>
<dbReference type="GO" id="GO:0006099">
    <property type="term" value="P:tricarboxylic acid cycle"/>
    <property type="evidence" value="ECO:0007669"/>
    <property type="project" value="InterPro"/>
</dbReference>
<organism evidence="13 14">
    <name type="scientific">Aspergillus oryzae</name>
    <name type="common">Yellow koji mold</name>
    <dbReference type="NCBI Taxonomy" id="5062"/>
    <lineage>
        <taxon>Eukaryota</taxon>
        <taxon>Fungi</taxon>
        <taxon>Dikarya</taxon>
        <taxon>Ascomycota</taxon>
        <taxon>Pezizomycotina</taxon>
        <taxon>Eurotiomycetes</taxon>
        <taxon>Eurotiomycetidae</taxon>
        <taxon>Eurotiales</taxon>
        <taxon>Aspergillaceae</taxon>
        <taxon>Aspergillus</taxon>
        <taxon>Aspergillus subgen. Circumdati</taxon>
    </lineage>
</organism>
<keyword evidence="9" id="KW-0408">Iron</keyword>
<proteinExistence type="inferred from homology"/>
<evidence type="ECO:0000256" key="7">
    <source>
        <dbReference type="ARBA" id="ARBA00022946"/>
    </source>
</evidence>
<evidence type="ECO:0000256" key="12">
    <source>
        <dbReference type="SAM" id="Phobius"/>
    </source>
</evidence>
<evidence type="ECO:0000256" key="4">
    <source>
        <dbReference type="ARBA" id="ARBA00022692"/>
    </source>
</evidence>
<dbReference type="GO" id="GO:0005743">
    <property type="term" value="C:mitochondrial inner membrane"/>
    <property type="evidence" value="ECO:0007669"/>
    <property type="project" value="UniProtKB-SubCell"/>
</dbReference>
<dbReference type="Proteomes" id="UP000190312">
    <property type="component" value="Unassembled WGS sequence"/>
</dbReference>
<dbReference type="InterPro" id="IPR014314">
    <property type="entry name" value="Succ_DH_cytb556"/>
</dbReference>
<dbReference type="VEuPathDB" id="FungiDB:AO090020000596"/>
<dbReference type="CDD" id="cd03499">
    <property type="entry name" value="SQR_TypeC_SdhC"/>
    <property type="match status" value="1"/>
</dbReference>